<dbReference type="GO" id="GO:0006338">
    <property type="term" value="P:chromatin remodeling"/>
    <property type="evidence" value="ECO:0007669"/>
    <property type="project" value="TreeGrafter"/>
</dbReference>
<name>A0A6B2FWS8_MYXSQ</name>
<evidence type="ECO:0000256" key="1">
    <source>
        <dbReference type="ARBA" id="ARBA00022737"/>
    </source>
</evidence>
<dbReference type="Pfam" id="PF13854">
    <property type="entry name" value="Kelch_HCF"/>
    <property type="match status" value="1"/>
</dbReference>
<evidence type="ECO:0000259" key="2">
    <source>
        <dbReference type="Pfam" id="PF13854"/>
    </source>
</evidence>
<dbReference type="EMBL" id="GHBR01000212">
    <property type="protein sequence ID" value="NDJ95797.1"/>
    <property type="molecule type" value="Transcribed_RNA"/>
</dbReference>
<dbReference type="GO" id="GO:0035097">
    <property type="term" value="C:histone methyltransferase complex"/>
    <property type="evidence" value="ECO:0007669"/>
    <property type="project" value="TreeGrafter"/>
</dbReference>
<organism evidence="3">
    <name type="scientific">Myxobolus squamalis</name>
    <name type="common">Myxosporean</name>
    <dbReference type="NCBI Taxonomy" id="59785"/>
    <lineage>
        <taxon>Eukaryota</taxon>
        <taxon>Metazoa</taxon>
        <taxon>Cnidaria</taxon>
        <taxon>Myxozoa</taxon>
        <taxon>Myxosporea</taxon>
        <taxon>Bivalvulida</taxon>
        <taxon>Platysporina</taxon>
        <taxon>Myxobolidae</taxon>
        <taxon>Myxobolus</taxon>
    </lineage>
</organism>
<dbReference type="InterPro" id="IPR059124">
    <property type="entry name" value="Kelch_HCF"/>
</dbReference>
<accession>A0A6B2FWS8</accession>
<dbReference type="InterPro" id="IPR015915">
    <property type="entry name" value="Kelch-typ_b-propeller"/>
</dbReference>
<dbReference type="SUPFAM" id="SSF117281">
    <property type="entry name" value="Kelch motif"/>
    <property type="match status" value="1"/>
</dbReference>
<proteinExistence type="predicted"/>
<reference evidence="3" key="1">
    <citation type="submission" date="2018-11" db="EMBL/GenBank/DDBJ databases">
        <title>Myxobolus squamalis genome and transcriptome.</title>
        <authorList>
            <person name="Yahalomi D."/>
            <person name="Atkinson S.D."/>
            <person name="Neuhof M."/>
            <person name="Chang E.S."/>
            <person name="Philippe H."/>
            <person name="Cartwright P."/>
            <person name="Bartholomew J.L."/>
            <person name="Huchon D."/>
        </authorList>
    </citation>
    <scope>NUCLEOTIDE SEQUENCE</scope>
    <source>
        <strain evidence="3">71B08</strain>
        <tissue evidence="3">Whole</tissue>
    </source>
</reference>
<protein>
    <submittedName>
        <fullName evidence="3">Host cell factor 1 (Trinotate prediction)</fullName>
    </submittedName>
</protein>
<dbReference type="PANTHER" id="PTHR46003:SF1">
    <property type="entry name" value="HOST CELL FACTOR"/>
    <property type="match status" value="1"/>
</dbReference>
<dbReference type="GO" id="GO:0003713">
    <property type="term" value="F:transcription coactivator activity"/>
    <property type="evidence" value="ECO:0007669"/>
    <property type="project" value="TreeGrafter"/>
</dbReference>
<dbReference type="Gene3D" id="2.120.10.80">
    <property type="entry name" value="Kelch-type beta propeller"/>
    <property type="match status" value="1"/>
</dbReference>
<sequence>MTIGPLPPPRSLHVAGVCQNKMVVFGGWIPATDIPSSLDSSMYVEMDWKCTNNVSCLNLDSLQWENVNIPDSEDLVPRARAGHCGVVLNNRMYIWSGRDGFRKSWNDQVCCKDMWFLETSKAPPPARILMDGSDTLSVGVKWDTISNADFYIIQVMKVGHNTVCNSQDVKSIIERNINILKKEAANKLNYLPLSTSQGLPALKFVPPAHCRPEDINKSAENSEQKK</sequence>
<evidence type="ECO:0000313" key="3">
    <source>
        <dbReference type="EMBL" id="NDJ95797.1"/>
    </source>
</evidence>
<keyword evidence="1" id="KW-0677">Repeat</keyword>
<dbReference type="AlphaFoldDB" id="A0A6B2FWS8"/>
<dbReference type="PANTHER" id="PTHR46003">
    <property type="entry name" value="HOST CELL FACTOR"/>
    <property type="match status" value="1"/>
</dbReference>
<feature type="domain" description="Host cell factor Kelch-repeats" evidence="2">
    <location>
        <begin position="3"/>
        <end position="118"/>
    </location>
</feature>
<dbReference type="InterPro" id="IPR043536">
    <property type="entry name" value="HCF1/2"/>
</dbReference>